<dbReference type="InterPro" id="IPR013083">
    <property type="entry name" value="Znf_RING/FYVE/PHD"/>
</dbReference>
<dbReference type="PROSITE" id="PS01359">
    <property type="entry name" value="ZF_PHD_1"/>
    <property type="match status" value="1"/>
</dbReference>
<dbReference type="Pfam" id="PF13831">
    <property type="entry name" value="PHD_2"/>
    <property type="match status" value="1"/>
</dbReference>
<dbReference type="CDD" id="cd15492">
    <property type="entry name" value="PHD_BRPF_JADE_like"/>
    <property type="match status" value="1"/>
</dbReference>
<dbReference type="SUPFAM" id="SSF57903">
    <property type="entry name" value="FYVE/PHD zinc finger"/>
    <property type="match status" value="1"/>
</dbReference>
<gene>
    <name evidence="8" type="ORF">NBR_LOCUS14290</name>
</gene>
<dbReference type="InterPro" id="IPR034732">
    <property type="entry name" value="EPHD"/>
</dbReference>
<keyword evidence="1" id="KW-0479">Metal-binding</keyword>
<dbReference type="Pfam" id="PF13832">
    <property type="entry name" value="zf-HC5HC2H_2"/>
    <property type="match status" value="1"/>
</dbReference>
<name>A0A158R1R0_NIPBR</name>
<keyword evidence="3" id="KW-0862">Zinc</keyword>
<dbReference type="Gene3D" id="3.30.40.10">
    <property type="entry name" value="Zinc/RING finger domain, C3HC4 (zinc finger)"/>
    <property type="match status" value="2"/>
</dbReference>
<dbReference type="InterPro" id="IPR019787">
    <property type="entry name" value="Znf_PHD-finger"/>
</dbReference>
<dbReference type="GO" id="GO:0006357">
    <property type="term" value="P:regulation of transcription by RNA polymerase II"/>
    <property type="evidence" value="ECO:0007669"/>
    <property type="project" value="TreeGrafter"/>
</dbReference>
<evidence type="ECO:0000313" key="8">
    <source>
        <dbReference type="EMBL" id="VDL77879.1"/>
    </source>
</evidence>
<dbReference type="EMBL" id="UYSL01021304">
    <property type="protein sequence ID" value="VDL77879.1"/>
    <property type="molecule type" value="Genomic_DNA"/>
</dbReference>
<evidence type="ECO:0000256" key="4">
    <source>
        <dbReference type="PROSITE-ProRule" id="PRU00146"/>
    </source>
</evidence>
<evidence type="ECO:0000256" key="1">
    <source>
        <dbReference type="ARBA" id="ARBA00022723"/>
    </source>
</evidence>
<dbReference type="InterPro" id="IPR050701">
    <property type="entry name" value="Histone_Mod_Regulator"/>
</dbReference>
<dbReference type="SMART" id="SM00249">
    <property type="entry name" value="PHD"/>
    <property type="match status" value="2"/>
</dbReference>
<dbReference type="PANTHER" id="PTHR13793">
    <property type="entry name" value="PHD FINGER PROTEINS"/>
    <property type="match status" value="1"/>
</dbReference>
<evidence type="ECO:0000256" key="3">
    <source>
        <dbReference type="ARBA" id="ARBA00022833"/>
    </source>
</evidence>
<evidence type="ECO:0000259" key="7">
    <source>
        <dbReference type="PROSITE" id="PS51805"/>
    </source>
</evidence>
<protein>
    <submittedName>
        <fullName evidence="10">PHD-type domain-containing protein</fullName>
    </submittedName>
</protein>
<organism evidence="10">
    <name type="scientific">Nippostrongylus brasiliensis</name>
    <name type="common">Rat hookworm</name>
    <dbReference type="NCBI Taxonomy" id="27835"/>
    <lineage>
        <taxon>Eukaryota</taxon>
        <taxon>Metazoa</taxon>
        <taxon>Ecdysozoa</taxon>
        <taxon>Nematoda</taxon>
        <taxon>Chromadorea</taxon>
        <taxon>Rhabditida</taxon>
        <taxon>Rhabditina</taxon>
        <taxon>Rhabditomorpha</taxon>
        <taxon>Strongyloidea</taxon>
        <taxon>Heligmosomidae</taxon>
        <taxon>Nippostrongylus</taxon>
    </lineage>
</organism>
<reference evidence="10" key="1">
    <citation type="submission" date="2016-04" db="UniProtKB">
        <authorList>
            <consortium name="WormBaseParasite"/>
        </authorList>
    </citation>
    <scope>IDENTIFICATION</scope>
</reference>
<dbReference type="InterPro" id="IPR011011">
    <property type="entry name" value="Znf_FYVE_PHD"/>
</dbReference>
<dbReference type="WBParaSite" id="NBR_0001428901-mRNA-1">
    <property type="protein sequence ID" value="NBR_0001428901-mRNA-1"/>
    <property type="gene ID" value="NBR_0001428901"/>
</dbReference>
<evidence type="ECO:0000259" key="6">
    <source>
        <dbReference type="PROSITE" id="PS50016"/>
    </source>
</evidence>
<dbReference type="PROSITE" id="PS50016">
    <property type="entry name" value="ZF_PHD_2"/>
    <property type="match status" value="1"/>
</dbReference>
<sequence>MTPAAVPYDPPTAQASFRRTHCIVDGRSAAVNGMKKLVKRRPRNGKSTNAPCGEMESYDEDNNRTRAGHNTSRIDGFPSTSGRCLGDRHVEVSDEDTGFGSFRYEYIKKEGDDGSKEHCDIREDGFIAKDGWRAEWSHGTQVPLQAENVNPAEVRRSVVECASSKLNRAQRKRKRVITNFFEKPYASVPSTILRLYECTALDQVWVNLYNQSPELHMEVFLELMNDFEIECYKNIHRKLLEPLHSPSSRADDADEEAACDICRAIDSEPDDEMVFCDGCNLCVHMSCYGLPELPPDEWLCMKCKLSFGRNPPCILCPTIGGALKRVDKTEQWAHVVCALWIPECRFGDVEKREPIIRIHEISEERWAAKCSICDTRQGACIKCSVDSCKAPFHATCALRSGLEMRIEQDQKEDKVNMISLCCKHRSAKPFASSESLRDSCQDASTCDSDATPYCSPLEKLEKTCYIFVDRFEIASRLNFDPAVVDDVFAYWVHRRLHLNAGKPLIDNLQDEVKIVEPDPPELQLPAYSGLRLSTPTVLIERKRGRPKKKVTASESTSKKEAYVIDEADRRLTRAAYEKLDMSLSKILCSKQVIDEGDRRADEICSVIDYSTPRESPFPQRATAVAACRRSRVKPSPARKLGSKLNCTPLADPTQQPNCRRKKLRSTNAKSTVEDEEELRKKKNGSTPEVAVPSRRPNISLDMRKHISDSCLDDFTAKSSMPRKRQGAELQIPNGFESNISTYVDIVNVRKEERALRVVLLMEGLLALVNHLDEKAISVMA</sequence>
<feature type="region of interest" description="Disordered" evidence="5">
    <location>
        <begin position="634"/>
        <end position="693"/>
    </location>
</feature>
<dbReference type="PROSITE" id="PS51805">
    <property type="entry name" value="EPHD"/>
    <property type="match status" value="1"/>
</dbReference>
<evidence type="ECO:0000313" key="10">
    <source>
        <dbReference type="WBParaSite" id="NBR_0001428901-mRNA-1"/>
    </source>
</evidence>
<dbReference type="InterPro" id="IPR019786">
    <property type="entry name" value="Zinc_finger_PHD-type_CS"/>
</dbReference>
<proteinExistence type="predicted"/>
<evidence type="ECO:0000256" key="5">
    <source>
        <dbReference type="SAM" id="MobiDB-lite"/>
    </source>
</evidence>
<dbReference type="InterPro" id="IPR001965">
    <property type="entry name" value="Znf_PHD"/>
</dbReference>
<dbReference type="STRING" id="27835.A0A158R1R0"/>
<dbReference type="PANTHER" id="PTHR13793:SF160">
    <property type="entry name" value="PHD FINGER PROTEIN RHINOCEROS"/>
    <property type="match status" value="1"/>
</dbReference>
<evidence type="ECO:0000313" key="9">
    <source>
        <dbReference type="Proteomes" id="UP000271162"/>
    </source>
</evidence>
<keyword evidence="9" id="KW-1185">Reference proteome</keyword>
<dbReference type="Proteomes" id="UP000271162">
    <property type="component" value="Unassembled WGS sequence"/>
</dbReference>
<keyword evidence="2 4" id="KW-0863">Zinc-finger</keyword>
<dbReference type="AlphaFoldDB" id="A0A158R1R0"/>
<evidence type="ECO:0000256" key="2">
    <source>
        <dbReference type="ARBA" id="ARBA00022771"/>
    </source>
</evidence>
<feature type="region of interest" description="Disordered" evidence="5">
    <location>
        <begin position="39"/>
        <end position="80"/>
    </location>
</feature>
<feature type="domain" description="PHD-type" evidence="6">
    <location>
        <begin position="256"/>
        <end position="306"/>
    </location>
</feature>
<reference evidence="8 9" key="2">
    <citation type="submission" date="2018-11" db="EMBL/GenBank/DDBJ databases">
        <authorList>
            <consortium name="Pathogen Informatics"/>
        </authorList>
    </citation>
    <scope>NUCLEOTIDE SEQUENCE [LARGE SCALE GENOMIC DNA]</scope>
</reference>
<feature type="compositionally biased region" description="Polar residues" evidence="5">
    <location>
        <begin position="68"/>
        <end position="80"/>
    </location>
</feature>
<feature type="domain" description="PHD-type" evidence="7">
    <location>
        <begin position="310"/>
        <end position="425"/>
    </location>
</feature>
<accession>A0A158R1R0</accession>
<dbReference type="GO" id="GO:0008270">
    <property type="term" value="F:zinc ion binding"/>
    <property type="evidence" value="ECO:0007669"/>
    <property type="project" value="UniProtKB-KW"/>
</dbReference>